<evidence type="ECO:0000256" key="5">
    <source>
        <dbReference type="SAM" id="SignalP"/>
    </source>
</evidence>
<dbReference type="OrthoDB" id="1633529at2"/>
<dbReference type="Gene3D" id="2.40.30.170">
    <property type="match status" value="1"/>
</dbReference>
<dbReference type="FunFam" id="2.40.420.20:FF:000006">
    <property type="entry name" value="RND family efflux transporter MFP subunit"/>
    <property type="match status" value="1"/>
</dbReference>
<dbReference type="Proteomes" id="UP000093309">
    <property type="component" value="Unassembled WGS sequence"/>
</dbReference>
<dbReference type="Pfam" id="PF25989">
    <property type="entry name" value="YknX_C"/>
    <property type="match status" value="1"/>
</dbReference>
<dbReference type="Gene3D" id="2.40.50.100">
    <property type="match status" value="2"/>
</dbReference>
<feature type="coiled-coil region" evidence="3">
    <location>
        <begin position="115"/>
        <end position="205"/>
    </location>
</feature>
<accession>A0A1C0ZVD8</accession>
<reference evidence="10" key="1">
    <citation type="submission" date="2016-05" db="EMBL/GenBank/DDBJ databases">
        <title>Paenibacillus oryzae. sp. nov., isolated from the rice root.</title>
        <authorList>
            <person name="Zhang J."/>
            <person name="Zhang X."/>
        </authorList>
    </citation>
    <scope>NUCLEOTIDE SEQUENCE [LARGE SCALE GENOMIC DNA]</scope>
    <source>
        <strain evidence="10">KCTC13222</strain>
    </source>
</reference>
<dbReference type="Gene3D" id="1.10.287.470">
    <property type="entry name" value="Helix hairpin bin"/>
    <property type="match status" value="2"/>
</dbReference>
<evidence type="ECO:0000313" key="9">
    <source>
        <dbReference type="EMBL" id="OCT12008.1"/>
    </source>
</evidence>
<evidence type="ECO:0000256" key="3">
    <source>
        <dbReference type="SAM" id="Coils"/>
    </source>
</evidence>
<keyword evidence="10" id="KW-1185">Reference proteome</keyword>
<dbReference type="GO" id="GO:1990281">
    <property type="term" value="C:efflux pump complex"/>
    <property type="evidence" value="ECO:0007669"/>
    <property type="project" value="TreeGrafter"/>
</dbReference>
<feature type="compositionally biased region" description="Low complexity" evidence="4">
    <location>
        <begin position="417"/>
        <end position="436"/>
    </location>
</feature>
<dbReference type="PROSITE" id="PS51257">
    <property type="entry name" value="PROKAR_LIPOPROTEIN"/>
    <property type="match status" value="1"/>
</dbReference>
<feature type="chain" id="PRO_5039156745" evidence="5">
    <location>
        <begin position="30"/>
        <end position="436"/>
    </location>
</feature>
<evidence type="ECO:0000256" key="1">
    <source>
        <dbReference type="ARBA" id="ARBA00009477"/>
    </source>
</evidence>
<evidence type="ECO:0000256" key="4">
    <source>
        <dbReference type="SAM" id="MobiDB-lite"/>
    </source>
</evidence>
<evidence type="ECO:0000256" key="2">
    <source>
        <dbReference type="ARBA" id="ARBA00022448"/>
    </source>
</evidence>
<evidence type="ECO:0000259" key="6">
    <source>
        <dbReference type="Pfam" id="PF25954"/>
    </source>
</evidence>
<dbReference type="Pfam" id="PF25973">
    <property type="entry name" value="BSH_CzcB"/>
    <property type="match status" value="1"/>
</dbReference>
<dbReference type="Gene3D" id="2.40.420.20">
    <property type="match status" value="1"/>
</dbReference>
<dbReference type="Pfam" id="PF25954">
    <property type="entry name" value="Beta-barrel_RND_2"/>
    <property type="match status" value="1"/>
</dbReference>
<evidence type="ECO:0000313" key="10">
    <source>
        <dbReference type="Proteomes" id="UP000093309"/>
    </source>
</evidence>
<organism evidence="9 10">
    <name type="scientific">Paenibacillus pectinilyticus</name>
    <dbReference type="NCBI Taxonomy" id="512399"/>
    <lineage>
        <taxon>Bacteria</taxon>
        <taxon>Bacillati</taxon>
        <taxon>Bacillota</taxon>
        <taxon>Bacilli</taxon>
        <taxon>Bacillales</taxon>
        <taxon>Paenibacillaceae</taxon>
        <taxon>Paenibacillus</taxon>
    </lineage>
</organism>
<keyword evidence="5" id="KW-0732">Signal</keyword>
<evidence type="ECO:0000259" key="7">
    <source>
        <dbReference type="Pfam" id="PF25973"/>
    </source>
</evidence>
<dbReference type="NCBIfam" id="TIGR01730">
    <property type="entry name" value="RND_mfp"/>
    <property type="match status" value="1"/>
</dbReference>
<dbReference type="AlphaFoldDB" id="A0A1C0ZVD8"/>
<feature type="domain" description="YknX-like C-terminal permuted SH3-like" evidence="8">
    <location>
        <begin position="351"/>
        <end position="417"/>
    </location>
</feature>
<dbReference type="InterPro" id="IPR006143">
    <property type="entry name" value="RND_pump_MFP"/>
</dbReference>
<feature type="domain" description="CzcB-like barrel-sandwich hybrid" evidence="7">
    <location>
        <begin position="75"/>
        <end position="256"/>
    </location>
</feature>
<sequence length="436" mass="46925">MINQGSRRKKSTHRLMGVITMITVATVLATACSAPGAKGAATVQLTPKAIKTEAIKLQTISNPIEQVADVAAGTTLDVISKANGEVTEVLKNRGEYVTKGDVLFVIDNKDALSAQRKSQLQVKSAQDALQQARDNKVNNRKDLADSVTRAQTALKNAQQDYNKIRNDFEAGTVTQHQVDQLKQAMDNAQMSLDSAQNKLAAFDNTDSISAAVTQAESATLTLDDATRSLDNYQVKAAGNGVLTDFNVVVGQTVSAAAGKVGQIQQIDPIKIKTELTETNYQLVKGKQELVYYNPDSPDKKGKAKISYLAPIMSAATKTYTLELEVPNPDHQLSPGNRYMVQLTTESEEKVTVVPTLSVIREESNTFVFVQQGDQYVKRKVKLGRISGEFQEVLEGIKEGEQLVVSGQSTLKDGQKVTAPAASTQAAATATPTPAAK</sequence>
<dbReference type="InterPro" id="IPR058647">
    <property type="entry name" value="BSH_CzcB-like"/>
</dbReference>
<dbReference type="PANTHER" id="PTHR30469">
    <property type="entry name" value="MULTIDRUG RESISTANCE PROTEIN MDTA"/>
    <property type="match status" value="1"/>
</dbReference>
<evidence type="ECO:0000259" key="8">
    <source>
        <dbReference type="Pfam" id="PF25989"/>
    </source>
</evidence>
<feature type="signal peptide" evidence="5">
    <location>
        <begin position="1"/>
        <end position="29"/>
    </location>
</feature>
<dbReference type="STRING" id="512399.A8709_29565"/>
<proteinExistence type="inferred from homology"/>
<comment type="caution">
    <text evidence="9">The sequence shown here is derived from an EMBL/GenBank/DDBJ whole genome shotgun (WGS) entry which is preliminary data.</text>
</comment>
<dbReference type="InterPro" id="IPR058637">
    <property type="entry name" value="YknX-like_C"/>
</dbReference>
<keyword evidence="3" id="KW-0175">Coiled coil</keyword>
<dbReference type="GO" id="GO:0015562">
    <property type="term" value="F:efflux transmembrane transporter activity"/>
    <property type="evidence" value="ECO:0007669"/>
    <property type="project" value="TreeGrafter"/>
</dbReference>
<feature type="domain" description="CusB-like beta-barrel" evidence="6">
    <location>
        <begin position="272"/>
        <end position="345"/>
    </location>
</feature>
<dbReference type="EMBL" id="LYPC01000027">
    <property type="protein sequence ID" value="OCT12008.1"/>
    <property type="molecule type" value="Genomic_DNA"/>
</dbReference>
<dbReference type="SUPFAM" id="SSF111369">
    <property type="entry name" value="HlyD-like secretion proteins"/>
    <property type="match status" value="1"/>
</dbReference>
<feature type="region of interest" description="Disordered" evidence="4">
    <location>
        <begin position="415"/>
        <end position="436"/>
    </location>
</feature>
<protein>
    <submittedName>
        <fullName evidence="9">Efflux transporter periplasmic adaptor subunit</fullName>
    </submittedName>
</protein>
<comment type="similarity">
    <text evidence="1">Belongs to the membrane fusion protein (MFP) (TC 8.A.1) family.</text>
</comment>
<dbReference type="RefSeq" id="WP_065855895.1">
    <property type="nucleotide sequence ID" value="NZ_LYPC01000027.1"/>
</dbReference>
<dbReference type="InterPro" id="IPR058792">
    <property type="entry name" value="Beta-barrel_RND_2"/>
</dbReference>
<keyword evidence="2" id="KW-0813">Transport</keyword>
<gene>
    <name evidence="9" type="ORF">A8709_29565</name>
</gene>
<name>A0A1C0ZVD8_9BACL</name>